<dbReference type="EC" id="2.8.2.-" evidence="3"/>
<evidence type="ECO:0000256" key="3">
    <source>
        <dbReference type="RuleBase" id="RU361155"/>
    </source>
</evidence>
<sequence length="123" mass="13800">MHESVSGLEALPSPRLFSTHCPYTLLPNSMISASGCRFVYVCRDPRGGSAHGTYPFGTRCCLRKLILFLKYEDLKRDPSVHSKRLAGFLGQPFTQDEESDGGGARNNEAVHFREFKQFGDQQE</sequence>
<comment type="caution">
    <text evidence="5">The sequence shown here is derived from an EMBL/GenBank/DDBJ whole genome shotgun (WGS) entry which is preliminary data.</text>
</comment>
<evidence type="ECO:0000256" key="1">
    <source>
        <dbReference type="ARBA" id="ARBA00005771"/>
    </source>
</evidence>
<dbReference type="AlphaFoldDB" id="A0A4U5MXM4"/>
<keyword evidence="2 3" id="KW-0808">Transferase</keyword>
<dbReference type="Gene3D" id="3.40.50.300">
    <property type="entry name" value="P-loop containing nucleotide triphosphate hydrolases"/>
    <property type="match status" value="2"/>
</dbReference>
<evidence type="ECO:0000256" key="2">
    <source>
        <dbReference type="ARBA" id="ARBA00022679"/>
    </source>
</evidence>
<accession>A0A4U5MXM4</accession>
<dbReference type="SUPFAM" id="SSF52540">
    <property type="entry name" value="P-loop containing nucleoside triphosphate hydrolases"/>
    <property type="match status" value="1"/>
</dbReference>
<comment type="similarity">
    <text evidence="1 3">Belongs to the sulfotransferase 1 family.</text>
</comment>
<dbReference type="InterPro" id="IPR027417">
    <property type="entry name" value="P-loop_NTPase"/>
</dbReference>
<dbReference type="GO" id="GO:0008146">
    <property type="term" value="F:sulfotransferase activity"/>
    <property type="evidence" value="ECO:0007669"/>
    <property type="project" value="InterPro"/>
</dbReference>
<name>A0A4U5MXM4_POPAL</name>
<feature type="domain" description="Sulfotransferase" evidence="4">
    <location>
        <begin position="64"/>
        <end position="97"/>
    </location>
</feature>
<dbReference type="InterPro" id="IPR000863">
    <property type="entry name" value="Sulfotransferase_dom"/>
</dbReference>
<evidence type="ECO:0000259" key="4">
    <source>
        <dbReference type="Pfam" id="PF00685"/>
    </source>
</evidence>
<reference evidence="5" key="1">
    <citation type="submission" date="2018-10" db="EMBL/GenBank/DDBJ databases">
        <title>Population genomic analysis revealed the cold adaptation of white poplar.</title>
        <authorList>
            <person name="Liu Y.-J."/>
        </authorList>
    </citation>
    <scope>NUCLEOTIDE SEQUENCE [LARGE SCALE GENOMIC DNA]</scope>
    <source>
        <strain evidence="5">PAL-ZL1</strain>
    </source>
</reference>
<feature type="domain" description="Sulfotransferase" evidence="4">
    <location>
        <begin position="2"/>
        <end position="47"/>
    </location>
</feature>
<dbReference type="EMBL" id="RCHU01001155">
    <property type="protein sequence ID" value="TKR74846.1"/>
    <property type="molecule type" value="Genomic_DNA"/>
</dbReference>
<organism evidence="5">
    <name type="scientific">Populus alba</name>
    <name type="common">White poplar</name>
    <dbReference type="NCBI Taxonomy" id="43335"/>
    <lineage>
        <taxon>Eukaryota</taxon>
        <taxon>Viridiplantae</taxon>
        <taxon>Streptophyta</taxon>
        <taxon>Embryophyta</taxon>
        <taxon>Tracheophyta</taxon>
        <taxon>Spermatophyta</taxon>
        <taxon>Magnoliopsida</taxon>
        <taxon>eudicotyledons</taxon>
        <taxon>Gunneridae</taxon>
        <taxon>Pentapetalae</taxon>
        <taxon>rosids</taxon>
        <taxon>fabids</taxon>
        <taxon>Malpighiales</taxon>
        <taxon>Salicaceae</taxon>
        <taxon>Saliceae</taxon>
        <taxon>Populus</taxon>
    </lineage>
</organism>
<evidence type="ECO:0000313" key="5">
    <source>
        <dbReference type="EMBL" id="TKR74846.1"/>
    </source>
</evidence>
<protein>
    <recommendedName>
        <fullName evidence="3">Sulfotransferase</fullName>
        <ecNumber evidence="3">2.8.2.-</ecNumber>
    </recommendedName>
</protein>
<dbReference type="PANTHER" id="PTHR11783">
    <property type="entry name" value="SULFOTRANSFERASE SULT"/>
    <property type="match status" value="1"/>
</dbReference>
<gene>
    <name evidence="5" type="ORF">D5086_0000291190</name>
</gene>
<proteinExistence type="inferred from homology"/>
<dbReference type="Pfam" id="PF00685">
    <property type="entry name" value="Sulfotransfer_1"/>
    <property type="match status" value="2"/>
</dbReference>